<gene>
    <name evidence="1" type="ORF">SAMN04488004_10863</name>
</gene>
<dbReference type="AlphaFoldDB" id="A0A1I4F5D9"/>
<evidence type="ECO:0000313" key="2">
    <source>
        <dbReference type="Proteomes" id="UP000199550"/>
    </source>
</evidence>
<evidence type="ECO:0000313" key="1">
    <source>
        <dbReference type="EMBL" id="SFL12057.1"/>
    </source>
</evidence>
<organism evidence="1 2">
    <name type="scientific">Loktanella salsilacus</name>
    <dbReference type="NCBI Taxonomy" id="195913"/>
    <lineage>
        <taxon>Bacteria</taxon>
        <taxon>Pseudomonadati</taxon>
        <taxon>Pseudomonadota</taxon>
        <taxon>Alphaproteobacteria</taxon>
        <taxon>Rhodobacterales</taxon>
        <taxon>Roseobacteraceae</taxon>
        <taxon>Loktanella</taxon>
    </lineage>
</organism>
<accession>A0A1I4F5D9</accession>
<keyword evidence="2" id="KW-1185">Reference proteome</keyword>
<protein>
    <submittedName>
        <fullName evidence="1">Uncharacterized protein</fullName>
    </submittedName>
</protein>
<sequence>MISRLKTTNPDLAEQINSACFTDAKAKVMAILVEILANLPDEAVQLLPKHSLTQWHNVSQNQIDALDDRYFDSEEGGDAEKAVASFIAARFLAAVKFWQTAANQFGLCEAAYEASFANEQNR</sequence>
<proteinExistence type="predicted"/>
<name>A0A1I4F5D9_9RHOB</name>
<reference evidence="1 2" key="1">
    <citation type="submission" date="2016-10" db="EMBL/GenBank/DDBJ databases">
        <authorList>
            <person name="de Groot N.N."/>
        </authorList>
    </citation>
    <scope>NUCLEOTIDE SEQUENCE [LARGE SCALE GENOMIC DNA]</scope>
    <source>
        <strain evidence="1 2">DSM 16199</strain>
    </source>
</reference>
<dbReference type="EMBL" id="FOTF01000008">
    <property type="protein sequence ID" value="SFL12057.1"/>
    <property type="molecule type" value="Genomic_DNA"/>
</dbReference>
<dbReference type="Proteomes" id="UP000199550">
    <property type="component" value="Unassembled WGS sequence"/>
</dbReference>